<evidence type="ECO:0000256" key="6">
    <source>
        <dbReference type="PIRSR" id="PIRSR600246-2"/>
    </source>
</evidence>
<dbReference type="Gene3D" id="3.60.20.30">
    <property type="entry name" value="(Glycosyl)asparaginase"/>
    <property type="match status" value="1"/>
</dbReference>
<dbReference type="InterPro" id="IPR000246">
    <property type="entry name" value="Peptidase_T2"/>
</dbReference>
<dbReference type="Proteomes" id="UP000319732">
    <property type="component" value="Unassembled WGS sequence"/>
</dbReference>
<dbReference type="OrthoDB" id="9780217at2"/>
<name>A0A545SS72_9GAMM</name>
<feature type="binding site" evidence="6">
    <location>
        <begin position="255"/>
        <end position="258"/>
    </location>
    <ligand>
        <name>substrate</name>
    </ligand>
</feature>
<keyword evidence="9" id="KW-1185">Reference proteome</keyword>
<reference evidence="8 9" key="1">
    <citation type="submission" date="2019-06" db="EMBL/GenBank/DDBJ databases">
        <title>Whole genome sequence for Cellvibrionaceae sp. R142.</title>
        <authorList>
            <person name="Wang G."/>
        </authorList>
    </citation>
    <scope>NUCLEOTIDE SEQUENCE [LARGE SCALE GENOMIC DNA]</scope>
    <source>
        <strain evidence="8 9">R142</strain>
    </source>
</reference>
<feature type="site" description="Cleavage; by autolysis" evidence="7">
    <location>
        <begin position="203"/>
        <end position="204"/>
    </location>
</feature>
<dbReference type="FunFam" id="3.60.20.30:FF:000001">
    <property type="entry name" value="Isoaspartyl peptidase/L-asparaginase"/>
    <property type="match status" value="1"/>
</dbReference>
<dbReference type="CDD" id="cd04701">
    <property type="entry name" value="Asparaginase_2"/>
    <property type="match status" value="1"/>
</dbReference>
<evidence type="ECO:0000256" key="7">
    <source>
        <dbReference type="PIRSR" id="PIRSR600246-3"/>
    </source>
</evidence>
<accession>A0A545SS72</accession>
<proteinExistence type="predicted"/>
<dbReference type="GO" id="GO:0008233">
    <property type="term" value="F:peptidase activity"/>
    <property type="evidence" value="ECO:0007669"/>
    <property type="project" value="UniProtKB-KW"/>
</dbReference>
<dbReference type="Pfam" id="PF01112">
    <property type="entry name" value="Asparaginase_2"/>
    <property type="match status" value="1"/>
</dbReference>
<protein>
    <recommendedName>
        <fullName evidence="4">Isoaspartyl peptidase</fullName>
    </recommendedName>
</protein>
<dbReference type="PANTHER" id="PTHR10188:SF6">
    <property type="entry name" value="N(4)-(BETA-N-ACETYLGLUCOSAMINYL)-L-ASPARAGINASE"/>
    <property type="match status" value="1"/>
</dbReference>
<keyword evidence="1" id="KW-0645">Protease</keyword>
<dbReference type="EMBL" id="VHSG01000033">
    <property type="protein sequence ID" value="TQV67813.1"/>
    <property type="molecule type" value="Genomic_DNA"/>
</dbReference>
<dbReference type="AlphaFoldDB" id="A0A545SS72"/>
<evidence type="ECO:0000256" key="1">
    <source>
        <dbReference type="ARBA" id="ARBA00022670"/>
    </source>
</evidence>
<evidence type="ECO:0000256" key="2">
    <source>
        <dbReference type="ARBA" id="ARBA00022801"/>
    </source>
</evidence>
<dbReference type="InterPro" id="IPR029055">
    <property type="entry name" value="Ntn_hydrolases_N"/>
</dbReference>
<feature type="binding site" evidence="6">
    <location>
        <begin position="232"/>
        <end position="235"/>
    </location>
    <ligand>
        <name>substrate</name>
    </ligand>
</feature>
<keyword evidence="3" id="KW-0068">Autocatalytic cleavage</keyword>
<dbReference type="GO" id="GO:0016811">
    <property type="term" value="F:hydrolase activity, acting on carbon-nitrogen (but not peptide) bonds, in linear amides"/>
    <property type="evidence" value="ECO:0007669"/>
    <property type="project" value="UniProtKB-ARBA"/>
</dbReference>
<evidence type="ECO:0000313" key="9">
    <source>
        <dbReference type="Proteomes" id="UP000319732"/>
    </source>
</evidence>
<evidence type="ECO:0000313" key="8">
    <source>
        <dbReference type="EMBL" id="TQV67813.1"/>
    </source>
</evidence>
<evidence type="ECO:0000256" key="4">
    <source>
        <dbReference type="ARBA" id="ARBA00069124"/>
    </source>
</evidence>
<comment type="caution">
    <text evidence="8">The sequence shown here is derived from an EMBL/GenBank/DDBJ whole genome shotgun (WGS) entry which is preliminary data.</text>
</comment>
<evidence type="ECO:0000256" key="5">
    <source>
        <dbReference type="PIRSR" id="PIRSR600246-1"/>
    </source>
</evidence>
<dbReference type="GO" id="GO:0006508">
    <property type="term" value="P:proteolysis"/>
    <property type="evidence" value="ECO:0007669"/>
    <property type="project" value="UniProtKB-KW"/>
</dbReference>
<organism evidence="8 9">
    <name type="scientific">Exilibacterium tricleocarpae</name>
    <dbReference type="NCBI Taxonomy" id="2591008"/>
    <lineage>
        <taxon>Bacteria</taxon>
        <taxon>Pseudomonadati</taxon>
        <taxon>Pseudomonadota</taxon>
        <taxon>Gammaproteobacteria</taxon>
        <taxon>Cellvibrionales</taxon>
        <taxon>Cellvibrionaceae</taxon>
        <taxon>Exilibacterium</taxon>
    </lineage>
</organism>
<feature type="active site" description="Nucleophile" evidence="5">
    <location>
        <position position="204"/>
    </location>
</feature>
<dbReference type="PANTHER" id="PTHR10188">
    <property type="entry name" value="L-ASPARAGINASE"/>
    <property type="match status" value="1"/>
</dbReference>
<evidence type="ECO:0000256" key="3">
    <source>
        <dbReference type="ARBA" id="ARBA00022813"/>
    </source>
</evidence>
<gene>
    <name evidence="8" type="ORF">FKG94_24770</name>
</gene>
<keyword evidence="2" id="KW-0378">Hydrolase</keyword>
<dbReference type="SUPFAM" id="SSF56235">
    <property type="entry name" value="N-terminal nucleophile aminohydrolases (Ntn hydrolases)"/>
    <property type="match status" value="1"/>
</dbReference>
<sequence length="337" mass="35838">MVLACSGLTYADENRKQKSLSNDFVIVIHGGGGVRKRDQMTAELEAAHRAALKASLQAGYDILAAGGDGISAVEAAVIVLEDSPLFNAGKGSSFNRDGVHQLDAAIMDGRTSDAGAVGVVQNVKNPITLARKIMEDTPHVMMAGEGARDYARSAGLEMVAPHYFWTERKWDSLQRRLQQGTKYGRKPRQASLSGRPADVGQWGTVGAVALDRHGNLAAATSTGGREGKLPGRIGDSPIIGAGTYAHNGTLAASSTGLGEYVIRTVSTKLMSDLMAFKAYSADDAVRESMQRVIDLGGGVGVIAVDKEGKVVMRYSGRGMYRGFVRQDGKFVTKIYKD</sequence>